<dbReference type="OrthoDB" id="3899272at2759"/>
<sequence>MPPKSKAAPTHTEHNVYITSSVTFDNGKDDFGRLQIYQAFSSLDEANEFCEAKADELAMHLGIEAPSPTLDNYSKDGTFRMELPLENRKRDVTVETLIMPLMGGIIMHDKPVSRKTPKSTKTSKQKLAKSKAKMSQVSDEEGEPDQDVDMDSDPVSPKTTTASRKKSKDSKQDKEAGKRDSVVDPKTVTEADIAAAPTGTAECLNFFSSITIFGHHSHWSEEQLKVIARTFGARVNKTLPIYNDWNHQLVIGADVPSSILRRVKQKEFKHITPDELFARIRVIPLPPGAPPAPVFTKEEIVKLCKKVPGKPVVRMRIVKKKESDSDEDVKHSKDVESTDEEL</sequence>
<gene>
    <name evidence="2" type="ORF">M436DRAFT_84438</name>
</gene>
<dbReference type="EMBL" id="KL584717">
    <property type="protein sequence ID" value="KEQ70336.1"/>
    <property type="molecule type" value="Genomic_DNA"/>
</dbReference>
<keyword evidence="3" id="KW-1185">Reference proteome</keyword>
<dbReference type="HOGENOM" id="CLU_849880_0_0_1"/>
<feature type="compositionally biased region" description="Basic and acidic residues" evidence="1">
    <location>
        <begin position="169"/>
        <end position="184"/>
    </location>
</feature>
<evidence type="ECO:0000313" key="2">
    <source>
        <dbReference type="EMBL" id="KEQ70336.1"/>
    </source>
</evidence>
<evidence type="ECO:0000313" key="3">
    <source>
        <dbReference type="Proteomes" id="UP000027730"/>
    </source>
</evidence>
<protein>
    <submittedName>
        <fullName evidence="2">Uncharacterized protein</fullName>
    </submittedName>
</protein>
<proteinExistence type="predicted"/>
<feature type="region of interest" description="Disordered" evidence="1">
    <location>
        <begin position="318"/>
        <end position="342"/>
    </location>
</feature>
<name>A0A074X6V0_9PEZI</name>
<organism evidence="2 3">
    <name type="scientific">Aureobasidium namibiae CBS 147.97</name>
    <dbReference type="NCBI Taxonomy" id="1043004"/>
    <lineage>
        <taxon>Eukaryota</taxon>
        <taxon>Fungi</taxon>
        <taxon>Dikarya</taxon>
        <taxon>Ascomycota</taxon>
        <taxon>Pezizomycotina</taxon>
        <taxon>Dothideomycetes</taxon>
        <taxon>Dothideomycetidae</taxon>
        <taxon>Dothideales</taxon>
        <taxon>Saccotheciaceae</taxon>
        <taxon>Aureobasidium</taxon>
    </lineage>
</organism>
<evidence type="ECO:0000256" key="1">
    <source>
        <dbReference type="SAM" id="MobiDB-lite"/>
    </source>
</evidence>
<dbReference type="GeneID" id="25417343"/>
<dbReference type="Proteomes" id="UP000027730">
    <property type="component" value="Unassembled WGS sequence"/>
</dbReference>
<dbReference type="AlphaFoldDB" id="A0A074X6V0"/>
<feature type="region of interest" description="Disordered" evidence="1">
    <location>
        <begin position="108"/>
        <end position="184"/>
    </location>
</feature>
<feature type="compositionally biased region" description="Basic and acidic residues" evidence="1">
    <location>
        <begin position="320"/>
        <end position="336"/>
    </location>
</feature>
<feature type="compositionally biased region" description="Acidic residues" evidence="1">
    <location>
        <begin position="138"/>
        <end position="152"/>
    </location>
</feature>
<reference evidence="2 3" key="1">
    <citation type="journal article" date="2014" name="BMC Genomics">
        <title>Genome sequencing of four Aureobasidium pullulans varieties: biotechnological potential, stress tolerance, and description of new species.</title>
        <authorList>
            <person name="Gostin Ar C."/>
            <person name="Ohm R.A."/>
            <person name="Kogej T."/>
            <person name="Sonjak S."/>
            <person name="Turk M."/>
            <person name="Zajc J."/>
            <person name="Zalar P."/>
            <person name="Grube M."/>
            <person name="Sun H."/>
            <person name="Han J."/>
            <person name="Sharma A."/>
            <person name="Chiniquy J."/>
            <person name="Ngan C.Y."/>
            <person name="Lipzen A."/>
            <person name="Barry K."/>
            <person name="Grigoriev I.V."/>
            <person name="Gunde-Cimerman N."/>
        </authorList>
    </citation>
    <scope>NUCLEOTIDE SEQUENCE [LARGE SCALE GENOMIC DNA]</scope>
    <source>
        <strain evidence="2 3">CBS 147.97</strain>
    </source>
</reference>
<feature type="compositionally biased region" description="Basic residues" evidence="1">
    <location>
        <begin position="113"/>
        <end position="132"/>
    </location>
</feature>
<dbReference type="RefSeq" id="XP_013424673.1">
    <property type="nucleotide sequence ID" value="XM_013569219.1"/>
</dbReference>
<accession>A0A074X6V0</accession>